<dbReference type="SUPFAM" id="SSF51445">
    <property type="entry name" value="(Trans)glycosidases"/>
    <property type="match status" value="1"/>
</dbReference>
<evidence type="ECO:0000259" key="3">
    <source>
        <dbReference type="PROSITE" id="PS51910"/>
    </source>
</evidence>
<protein>
    <recommendedName>
        <fullName evidence="3">GH18 domain-containing protein</fullName>
    </recommendedName>
</protein>
<accession>A0AAP0RCP2</accession>
<dbReference type="GO" id="GO:0008061">
    <property type="term" value="F:chitin binding"/>
    <property type="evidence" value="ECO:0007669"/>
    <property type="project" value="InterPro"/>
</dbReference>
<feature type="domain" description="GH18" evidence="3">
    <location>
        <begin position="33"/>
        <end position="292"/>
    </location>
</feature>
<name>A0AAP0RCP2_LIQFO</name>
<dbReference type="GO" id="GO:0006032">
    <property type="term" value="P:chitin catabolic process"/>
    <property type="evidence" value="ECO:0007669"/>
    <property type="project" value="TreeGrafter"/>
</dbReference>
<organism evidence="4 5">
    <name type="scientific">Liquidambar formosana</name>
    <name type="common">Formosan gum</name>
    <dbReference type="NCBI Taxonomy" id="63359"/>
    <lineage>
        <taxon>Eukaryota</taxon>
        <taxon>Viridiplantae</taxon>
        <taxon>Streptophyta</taxon>
        <taxon>Embryophyta</taxon>
        <taxon>Tracheophyta</taxon>
        <taxon>Spermatophyta</taxon>
        <taxon>Magnoliopsida</taxon>
        <taxon>eudicotyledons</taxon>
        <taxon>Gunneridae</taxon>
        <taxon>Pentapetalae</taxon>
        <taxon>Saxifragales</taxon>
        <taxon>Altingiaceae</taxon>
        <taxon>Liquidambar</taxon>
    </lineage>
</organism>
<dbReference type="GO" id="GO:0005576">
    <property type="term" value="C:extracellular region"/>
    <property type="evidence" value="ECO:0007669"/>
    <property type="project" value="TreeGrafter"/>
</dbReference>
<keyword evidence="5" id="KW-1185">Reference proteome</keyword>
<dbReference type="GO" id="GO:0005975">
    <property type="term" value="P:carbohydrate metabolic process"/>
    <property type="evidence" value="ECO:0007669"/>
    <property type="project" value="InterPro"/>
</dbReference>
<evidence type="ECO:0000256" key="2">
    <source>
        <dbReference type="SAM" id="SignalP"/>
    </source>
</evidence>
<dbReference type="Proteomes" id="UP001415857">
    <property type="component" value="Unassembled WGS sequence"/>
</dbReference>
<dbReference type="InterPro" id="IPR011583">
    <property type="entry name" value="Chitinase_II/V-like_cat"/>
</dbReference>
<dbReference type="EMBL" id="JBBPBK010000011">
    <property type="protein sequence ID" value="KAK9275344.1"/>
    <property type="molecule type" value="Genomic_DNA"/>
</dbReference>
<sequence length="502" mass="55591">MEINSSSMASKLIAFLLFFLPFELLHHSNAQSWIKSGYWQTASALAAHDINSALFTHLICGFAGIDNSTYHLSIPSSDVPLFSNFTHTVKSKNPSIVTLLSIWAGRSQTAQSISGQTPNSTVLSSMASQASYRKSFIESSIKTARLYGFHGLGPMLGLADELPGGFNTEERGLGPCCSIRVLLVFTVNPDDNGLGAPATGWGLTIDVSMAYKAMKSLIRGYGKEIAIVYNATYVVNYFSVGVEWMGYDDVEAIRAKVSYAKERQLLGYIVFEISYDENWVLSQAAAQMDVEDHQYKLQLFVIMLPIAMVIFALVFVKCYCRRRILKSKEKQSLSGGGIEAAENLNCNAPNLEVFSFADIVAATNNFLIENKLGEGWIWTSLQDLDRRLLLDWKKRVQIIEGAYELLKDGKGMEFMDPSLDDAASSCKLMTCMQVALLCVQEKPTDRPSMLEVFAMLKNETAAITMPKRPAFSRKRDQDEGNNSTLEHAVCSNEATISLVLPR</sequence>
<dbReference type="InterPro" id="IPR001223">
    <property type="entry name" value="Glyco_hydro18_cat"/>
</dbReference>
<keyword evidence="1" id="KW-0472">Membrane</keyword>
<evidence type="ECO:0000256" key="1">
    <source>
        <dbReference type="SAM" id="Phobius"/>
    </source>
</evidence>
<dbReference type="InterPro" id="IPR017853">
    <property type="entry name" value="GH"/>
</dbReference>
<dbReference type="AlphaFoldDB" id="A0AAP0RCP2"/>
<feature type="signal peptide" evidence="2">
    <location>
        <begin position="1"/>
        <end position="30"/>
    </location>
</feature>
<dbReference type="GO" id="GO:0004568">
    <property type="term" value="F:chitinase activity"/>
    <property type="evidence" value="ECO:0007669"/>
    <property type="project" value="TreeGrafter"/>
</dbReference>
<comment type="caution">
    <text evidence="4">The sequence shown here is derived from an EMBL/GenBank/DDBJ whole genome shotgun (WGS) entry which is preliminary data.</text>
</comment>
<dbReference type="Pfam" id="PF00704">
    <property type="entry name" value="Glyco_hydro_18"/>
    <property type="match status" value="1"/>
</dbReference>
<feature type="chain" id="PRO_5042848551" description="GH18 domain-containing protein" evidence="2">
    <location>
        <begin position="31"/>
        <end position="502"/>
    </location>
</feature>
<gene>
    <name evidence="4" type="ORF">L1049_022608</name>
</gene>
<dbReference type="Gene3D" id="1.10.510.10">
    <property type="entry name" value="Transferase(Phosphotransferase) domain 1"/>
    <property type="match status" value="1"/>
</dbReference>
<keyword evidence="1" id="KW-1133">Transmembrane helix</keyword>
<keyword evidence="2" id="KW-0732">Signal</keyword>
<feature type="transmembrane region" description="Helical" evidence="1">
    <location>
        <begin position="297"/>
        <end position="320"/>
    </location>
</feature>
<evidence type="ECO:0000313" key="5">
    <source>
        <dbReference type="Proteomes" id="UP001415857"/>
    </source>
</evidence>
<dbReference type="PANTHER" id="PTHR11177:SF369">
    <property type="entry name" value="CLASS V CHITINASE-LIKE"/>
    <property type="match status" value="1"/>
</dbReference>
<dbReference type="InterPro" id="IPR050314">
    <property type="entry name" value="Glycosyl_Hydrlase_18"/>
</dbReference>
<dbReference type="PROSITE" id="PS51910">
    <property type="entry name" value="GH18_2"/>
    <property type="match status" value="1"/>
</dbReference>
<keyword evidence="1" id="KW-0812">Transmembrane</keyword>
<dbReference type="Gene3D" id="3.20.20.80">
    <property type="entry name" value="Glycosidases"/>
    <property type="match status" value="2"/>
</dbReference>
<dbReference type="SMART" id="SM00636">
    <property type="entry name" value="Glyco_18"/>
    <property type="match status" value="1"/>
</dbReference>
<evidence type="ECO:0000313" key="4">
    <source>
        <dbReference type="EMBL" id="KAK9275344.1"/>
    </source>
</evidence>
<reference evidence="4 5" key="1">
    <citation type="journal article" date="2024" name="Plant J.">
        <title>Genome sequences and population genomics reveal climatic adaptation and genomic divergence between two closely related sweetgum species.</title>
        <authorList>
            <person name="Xu W.Q."/>
            <person name="Ren C.Q."/>
            <person name="Zhang X.Y."/>
            <person name="Comes H.P."/>
            <person name="Liu X.H."/>
            <person name="Li Y.G."/>
            <person name="Kettle C.J."/>
            <person name="Jalonen R."/>
            <person name="Gaisberger H."/>
            <person name="Ma Y.Z."/>
            <person name="Qiu Y.X."/>
        </authorList>
    </citation>
    <scope>NUCLEOTIDE SEQUENCE [LARGE SCALE GENOMIC DNA]</scope>
    <source>
        <strain evidence="4">Hangzhou</strain>
    </source>
</reference>
<proteinExistence type="predicted"/>
<dbReference type="PANTHER" id="PTHR11177">
    <property type="entry name" value="CHITINASE"/>
    <property type="match status" value="1"/>
</dbReference>